<proteinExistence type="inferred from homology"/>
<evidence type="ECO:0000256" key="2">
    <source>
        <dbReference type="ARBA" id="ARBA00022475"/>
    </source>
</evidence>
<organism evidence="7 8">
    <name type="scientific">Clostridium aestuarii</name>
    <dbReference type="NCBI Taxonomy" id="338193"/>
    <lineage>
        <taxon>Bacteria</taxon>
        <taxon>Bacillati</taxon>
        <taxon>Bacillota</taxon>
        <taxon>Clostridia</taxon>
        <taxon>Eubacteriales</taxon>
        <taxon>Clostridiaceae</taxon>
        <taxon>Clostridium</taxon>
    </lineage>
</organism>
<gene>
    <name evidence="6" type="primary">mprF</name>
    <name evidence="7" type="ORF">OW763_09200</name>
</gene>
<comment type="similarity">
    <text evidence="6">Belongs to the LPG synthase family.</text>
</comment>
<name>A0ABT4CZV8_9CLOT</name>
<keyword evidence="5 6" id="KW-0472">Membrane</keyword>
<feature type="transmembrane region" description="Helical" evidence="6">
    <location>
        <begin position="292"/>
        <end position="309"/>
    </location>
</feature>
<keyword evidence="6" id="KW-0443">Lipid metabolism</keyword>
<keyword evidence="8" id="KW-1185">Reference proteome</keyword>
<feature type="transmembrane region" description="Helical" evidence="6">
    <location>
        <begin position="120"/>
        <end position="142"/>
    </location>
</feature>
<evidence type="ECO:0000256" key="1">
    <source>
        <dbReference type="ARBA" id="ARBA00004651"/>
    </source>
</evidence>
<dbReference type="Pfam" id="PF03706">
    <property type="entry name" value="LPG_synthase_TM"/>
    <property type="match status" value="1"/>
</dbReference>
<evidence type="ECO:0000256" key="4">
    <source>
        <dbReference type="ARBA" id="ARBA00022989"/>
    </source>
</evidence>
<comment type="function">
    <text evidence="6">Catalyzes the transfer of a lysyl group from L-lysyl-tRNA(Lys) to membrane-bound phosphatidylglycerol (PG), which produces lysylphosphatidylglycerol (LPG), a major component of the bacterial membrane with a positive net charge. LPG synthesis contributes to bacterial virulence as it is involved in the resistance mechanism against cationic antimicrobial peptides (CAMP) produces by the host's immune system (defensins, cathelicidins) and by the competing microorganisms.</text>
</comment>
<dbReference type="EC" id="2.3.2.3" evidence="6"/>
<evidence type="ECO:0000256" key="6">
    <source>
        <dbReference type="RuleBase" id="RU363042"/>
    </source>
</evidence>
<accession>A0ABT4CZV8</accession>
<reference evidence="7" key="1">
    <citation type="submission" date="2022-12" db="EMBL/GenBank/DDBJ databases">
        <authorList>
            <person name="Wang J."/>
        </authorList>
    </citation>
    <scope>NUCLEOTIDE SEQUENCE</scope>
    <source>
        <strain evidence="7">HY-45-18</strain>
    </source>
</reference>
<evidence type="ECO:0000313" key="8">
    <source>
        <dbReference type="Proteomes" id="UP001078443"/>
    </source>
</evidence>
<comment type="catalytic activity">
    <reaction evidence="6">
        <text>L-lysyl-tRNA(Lys) + a 1,2-diacyl-sn-glycero-3-phospho-(1'-sn-glycerol) = a 1,2-diacyl-sn-glycero-3-phospho-1'-(3'-O-L-lysyl)-sn-glycerol + tRNA(Lys)</text>
        <dbReference type="Rhea" id="RHEA:10668"/>
        <dbReference type="Rhea" id="RHEA-COMP:9696"/>
        <dbReference type="Rhea" id="RHEA-COMP:9697"/>
        <dbReference type="ChEBI" id="CHEBI:64716"/>
        <dbReference type="ChEBI" id="CHEBI:75792"/>
        <dbReference type="ChEBI" id="CHEBI:78442"/>
        <dbReference type="ChEBI" id="CHEBI:78529"/>
        <dbReference type="EC" id="2.3.2.3"/>
    </reaction>
</comment>
<feature type="transmembrane region" description="Helical" evidence="6">
    <location>
        <begin position="45"/>
        <end position="69"/>
    </location>
</feature>
<feature type="transmembrane region" description="Helical" evidence="6">
    <location>
        <begin position="232"/>
        <end position="256"/>
    </location>
</feature>
<keyword evidence="3 6" id="KW-0812">Transmembrane</keyword>
<comment type="caution">
    <text evidence="7">The sequence shown here is derived from an EMBL/GenBank/DDBJ whole genome shotgun (WGS) entry which is preliminary data.</text>
</comment>
<feature type="transmembrane region" description="Helical" evidence="6">
    <location>
        <begin position="12"/>
        <end position="33"/>
    </location>
</feature>
<keyword evidence="4 6" id="KW-1133">Transmembrane helix</keyword>
<evidence type="ECO:0000256" key="5">
    <source>
        <dbReference type="ARBA" id="ARBA00023136"/>
    </source>
</evidence>
<comment type="subcellular location">
    <subcellularLocation>
        <location evidence="1 6">Cell membrane</location>
        <topology evidence="1 6">Multi-pass membrane protein</topology>
    </subcellularLocation>
</comment>
<keyword evidence="6" id="KW-0808">Transferase</keyword>
<keyword evidence="2" id="KW-1003">Cell membrane</keyword>
<sequence length="312" mass="35260">MIFIKKKIANILGALITLICFIFIVKMILSVNIDWNIINNREQKWVLIILLSVLSAGSLYLVAYGWSILVKFIETKDIKNNILIFIYIKSNIAKYLPGNIMNLVGRNVLAGKLGFKQISIATSTVMEIIIFGCTTMMLSFLFSITKLKDVFNLIQKYIDYKFIVVIILVCSLLIIFMIVYMINNKNQCIKEIKKYVTTSFLKLSIKLVFLYSIYFIFSGIMLGIVLKNILNVSIGFVDFFQIIGIYIISFFVGYITPGAPGGMGVREAVLIVLLTNVIGSDLATIASIIHRLITIIADIIIYGIGYFYIRKA</sequence>
<dbReference type="InterPro" id="IPR022791">
    <property type="entry name" value="L-PG_synthase/AglD"/>
</dbReference>
<keyword evidence="6" id="KW-0046">Antibiotic resistance</keyword>
<feature type="transmembrane region" description="Helical" evidence="6">
    <location>
        <begin position="162"/>
        <end position="182"/>
    </location>
</feature>
<dbReference type="Proteomes" id="UP001078443">
    <property type="component" value="Unassembled WGS sequence"/>
</dbReference>
<protein>
    <recommendedName>
        <fullName evidence="6">Phosphatidylglycerol lysyltransferase</fullName>
        <ecNumber evidence="6">2.3.2.3</ecNumber>
    </recommendedName>
    <alternativeName>
        <fullName evidence="6">Lysylphosphatidylglycerol synthase</fullName>
    </alternativeName>
</protein>
<evidence type="ECO:0000313" key="7">
    <source>
        <dbReference type="EMBL" id="MCY6484515.1"/>
    </source>
</evidence>
<feature type="transmembrane region" description="Helical" evidence="6">
    <location>
        <begin position="203"/>
        <end position="226"/>
    </location>
</feature>
<dbReference type="EMBL" id="JAPQER010000003">
    <property type="protein sequence ID" value="MCY6484515.1"/>
    <property type="molecule type" value="Genomic_DNA"/>
</dbReference>
<evidence type="ECO:0000256" key="3">
    <source>
        <dbReference type="ARBA" id="ARBA00022692"/>
    </source>
</evidence>